<feature type="region of interest" description="Disordered" evidence="9">
    <location>
        <begin position="234"/>
        <end position="347"/>
    </location>
</feature>
<comment type="subcellular location">
    <subcellularLocation>
        <location evidence="1">Nucleus</location>
    </subcellularLocation>
</comment>
<evidence type="ECO:0000256" key="7">
    <source>
        <dbReference type="ARBA" id="ARBA00023242"/>
    </source>
</evidence>
<evidence type="ECO:0000256" key="6">
    <source>
        <dbReference type="ARBA" id="ARBA00023163"/>
    </source>
</evidence>
<evidence type="ECO:0000256" key="2">
    <source>
        <dbReference type="ARBA" id="ARBA00008469"/>
    </source>
</evidence>
<organism evidence="11 12">
    <name type="scientific">Panurus biarmicus</name>
    <name type="common">Bearded tit</name>
    <dbReference type="NCBI Taxonomy" id="181101"/>
    <lineage>
        <taxon>Eukaryota</taxon>
        <taxon>Metazoa</taxon>
        <taxon>Chordata</taxon>
        <taxon>Craniata</taxon>
        <taxon>Vertebrata</taxon>
        <taxon>Euteleostomi</taxon>
        <taxon>Archelosauria</taxon>
        <taxon>Archosauria</taxon>
        <taxon>Dinosauria</taxon>
        <taxon>Saurischia</taxon>
        <taxon>Theropoda</taxon>
        <taxon>Coelurosauria</taxon>
        <taxon>Aves</taxon>
        <taxon>Neognathae</taxon>
        <taxon>Neoaves</taxon>
        <taxon>Telluraves</taxon>
        <taxon>Australaves</taxon>
        <taxon>Passeriformes</taxon>
        <taxon>Sylvioidea</taxon>
        <taxon>Sylviidae</taxon>
        <taxon>Sylviidae incertae sedis</taxon>
        <taxon>Panurus</taxon>
    </lineage>
</organism>
<dbReference type="InterPro" id="IPR033763">
    <property type="entry name" value="SCML2_RBR"/>
</dbReference>
<dbReference type="InterPro" id="IPR001660">
    <property type="entry name" value="SAM"/>
</dbReference>
<dbReference type="SMART" id="SM00454">
    <property type="entry name" value="SAM"/>
    <property type="match status" value="1"/>
</dbReference>
<sequence>DSKNIRKEKNGKNQQANNPSLKSEHFNWDDYLKETESVAAPLHCFRQSRIPPTNDFKVGMKLEAHDPRNVTSVCIATVIGITGARLRLRLDGSDNKNDFWRLVDSSDIQPIGTCEKKGGMLQPPLGFQMNASSWPMFLLRTLNGAEMAPAAFFKKEPPKPVPNCFKVGMKLEAIDRKNPYLICPATIGDVKGDEVFVTFDGWRGAFDYWCRCDSRDIFPVGWCSLTGDALQPPGNNVSITKSSAKIQSSPSKVTRRSMQSPQKSAPVPAQRVRKPGRGKPPGQSAVPKKGRSPKNIPLTKSTSHTENLKTRKKSLKPGKKKKILPEQLTPTSSPQSSPEGENGTSQILKDGISLSGATAAVISTVCVYVNKHGNSGPHLDKKKVQQLPDHFGPGPVNVVLQQAVQACVDCAYQAKTVFGFLKSGHHGGEMITASFDGEKHAINLPSVNSASFVLRFLEKLCHSLQCDNLFSSQPFSPYMGCAHSPLEYDRNKPAKEEIPENRSAKRYPQDSPPYTAPLSPKLPRNDAHPSEGNYIMSELYMRIIYGFSISSQKGRSTTYVSGLSLAFDSCQWKFCCSSFPLLPCPCIIPVQTSDTSSFHKIFVLKAASSTTGPDLNSLKREPSRILSKDPSTWSIEEVVRFVKEADPRALAPHAELFRRHEIDGKALLLLRSDMIMKYMGLKLGPALKLCYHIERLKQGKF</sequence>
<dbReference type="InterPro" id="IPR004092">
    <property type="entry name" value="Mbt"/>
</dbReference>
<dbReference type="SMART" id="SM00561">
    <property type="entry name" value="MBT"/>
    <property type="match status" value="2"/>
</dbReference>
<dbReference type="PANTHER" id="PTHR12247:SF84">
    <property type="entry name" value="SEX COMB ON MIDLEG-LIKE PROTEIN 2"/>
    <property type="match status" value="1"/>
</dbReference>
<dbReference type="PANTHER" id="PTHR12247">
    <property type="entry name" value="POLYCOMB GROUP PROTEIN"/>
    <property type="match status" value="1"/>
</dbReference>
<dbReference type="GO" id="GO:0003682">
    <property type="term" value="F:chromatin binding"/>
    <property type="evidence" value="ECO:0007669"/>
    <property type="project" value="TreeGrafter"/>
</dbReference>
<keyword evidence="4" id="KW-0677">Repeat</keyword>
<dbReference type="Gene3D" id="1.10.150.50">
    <property type="entry name" value="Transcription Factor, Ets-1"/>
    <property type="match status" value="1"/>
</dbReference>
<dbReference type="SUPFAM" id="SSF47769">
    <property type="entry name" value="SAM/Pointed domain"/>
    <property type="match status" value="1"/>
</dbReference>
<feature type="compositionally biased region" description="Polar residues" evidence="9">
    <location>
        <begin position="234"/>
        <end position="263"/>
    </location>
</feature>
<dbReference type="Pfam" id="PF00536">
    <property type="entry name" value="SAM_1"/>
    <property type="match status" value="1"/>
</dbReference>
<dbReference type="InterPro" id="IPR013761">
    <property type="entry name" value="SAM/pointed_sf"/>
</dbReference>
<dbReference type="FunFam" id="1.10.150.50:FF:000018">
    <property type="entry name" value="Polycomb protein scmh1 isoform 4"/>
    <property type="match status" value="1"/>
</dbReference>
<dbReference type="GO" id="GO:0042393">
    <property type="term" value="F:histone binding"/>
    <property type="evidence" value="ECO:0007669"/>
    <property type="project" value="TreeGrafter"/>
</dbReference>
<accession>A0A7K6M7M3</accession>
<dbReference type="SUPFAM" id="SSF63748">
    <property type="entry name" value="Tudor/PWWP/MBT"/>
    <property type="match status" value="2"/>
</dbReference>
<evidence type="ECO:0000256" key="4">
    <source>
        <dbReference type="ARBA" id="ARBA00022737"/>
    </source>
</evidence>
<dbReference type="InterPro" id="IPR038348">
    <property type="entry name" value="SLED_sf"/>
</dbReference>
<feature type="non-terminal residue" evidence="11">
    <location>
        <position position="1"/>
    </location>
</feature>
<evidence type="ECO:0000256" key="8">
    <source>
        <dbReference type="PROSITE-ProRule" id="PRU00459"/>
    </source>
</evidence>
<feature type="domain" description="SAM" evidence="10">
    <location>
        <begin position="630"/>
        <end position="699"/>
    </location>
</feature>
<feature type="repeat" description="MBT" evidence="8">
    <location>
        <begin position="26"/>
        <end position="124"/>
    </location>
</feature>
<dbReference type="CDD" id="cd20109">
    <property type="entry name" value="MBT_SCML2_rpt2"/>
    <property type="match status" value="1"/>
</dbReference>
<dbReference type="Pfam" id="PF12140">
    <property type="entry name" value="SLED"/>
    <property type="match status" value="1"/>
</dbReference>
<feature type="region of interest" description="Disordered" evidence="9">
    <location>
        <begin position="496"/>
        <end position="527"/>
    </location>
</feature>
<protein>
    <submittedName>
        <fullName evidence="11">SCML2 protein</fullName>
    </submittedName>
</protein>
<feature type="compositionally biased region" description="Low complexity" evidence="9">
    <location>
        <begin position="325"/>
        <end position="339"/>
    </location>
</feature>
<evidence type="ECO:0000256" key="1">
    <source>
        <dbReference type="ARBA" id="ARBA00004123"/>
    </source>
</evidence>
<dbReference type="GO" id="GO:0045892">
    <property type="term" value="P:negative regulation of DNA-templated transcription"/>
    <property type="evidence" value="ECO:0007669"/>
    <property type="project" value="TreeGrafter"/>
</dbReference>
<dbReference type="Gene3D" id="2.30.30.140">
    <property type="match status" value="2"/>
</dbReference>
<dbReference type="EMBL" id="VZRT01000354">
    <property type="protein sequence ID" value="NWW33096.1"/>
    <property type="molecule type" value="Genomic_DNA"/>
</dbReference>
<comment type="caution">
    <text evidence="11">The sequence shown here is derived from an EMBL/GenBank/DDBJ whole genome shotgun (WGS) entry which is preliminary data.</text>
</comment>
<evidence type="ECO:0000256" key="3">
    <source>
        <dbReference type="ARBA" id="ARBA00022491"/>
    </source>
</evidence>
<evidence type="ECO:0000256" key="5">
    <source>
        <dbReference type="ARBA" id="ARBA00023015"/>
    </source>
</evidence>
<dbReference type="Pfam" id="PF17208">
    <property type="entry name" value="RBR"/>
    <property type="match status" value="1"/>
</dbReference>
<dbReference type="CDD" id="cd09578">
    <property type="entry name" value="SAM_Scm"/>
    <property type="match status" value="1"/>
</dbReference>
<proteinExistence type="inferred from homology"/>
<feature type="non-terminal residue" evidence="11">
    <location>
        <position position="701"/>
    </location>
</feature>
<evidence type="ECO:0000313" key="12">
    <source>
        <dbReference type="Proteomes" id="UP000545574"/>
    </source>
</evidence>
<dbReference type="Pfam" id="PF02820">
    <property type="entry name" value="MBT"/>
    <property type="match status" value="2"/>
</dbReference>
<keyword evidence="5" id="KW-0805">Transcription regulation</keyword>
<name>A0A7K6M7M3_PANBI</name>
<gene>
    <name evidence="11" type="primary">Scml2</name>
    <name evidence="11" type="ORF">PANBIA_R07605</name>
</gene>
<evidence type="ECO:0000313" key="11">
    <source>
        <dbReference type="EMBL" id="NWW33096.1"/>
    </source>
</evidence>
<comment type="similarity">
    <text evidence="2">Belongs to the SCM family.</text>
</comment>
<keyword evidence="12" id="KW-1185">Reference proteome</keyword>
<dbReference type="InterPro" id="IPR050548">
    <property type="entry name" value="PcG_chromatin_remod_factors"/>
</dbReference>
<dbReference type="Proteomes" id="UP000545574">
    <property type="component" value="Unassembled WGS sequence"/>
</dbReference>
<feature type="compositionally biased region" description="Basic residues" evidence="9">
    <location>
        <begin position="310"/>
        <end position="322"/>
    </location>
</feature>
<keyword evidence="7" id="KW-0539">Nucleus</keyword>
<dbReference type="InterPro" id="IPR047531">
    <property type="entry name" value="SAM_Scm-like"/>
</dbReference>
<feature type="repeat" description="MBT" evidence="8">
    <location>
        <begin position="132"/>
        <end position="233"/>
    </location>
</feature>
<dbReference type="AlphaFoldDB" id="A0A7K6M7M3"/>
<dbReference type="GO" id="GO:0005634">
    <property type="term" value="C:nucleus"/>
    <property type="evidence" value="ECO:0007669"/>
    <property type="project" value="UniProtKB-SubCell"/>
</dbReference>
<dbReference type="FunFam" id="2.30.30.140:FF:000016">
    <property type="entry name" value="polycomb protein SCMH1 isoform X1"/>
    <property type="match status" value="1"/>
</dbReference>
<keyword evidence="6" id="KW-0804">Transcription</keyword>
<dbReference type="PROSITE" id="PS51079">
    <property type="entry name" value="MBT"/>
    <property type="match status" value="2"/>
</dbReference>
<feature type="region of interest" description="Disordered" evidence="9">
    <location>
        <begin position="1"/>
        <end position="24"/>
    </location>
</feature>
<feature type="compositionally biased region" description="Basic and acidic residues" evidence="9">
    <location>
        <begin position="1"/>
        <end position="11"/>
    </location>
</feature>
<reference evidence="11 12" key="1">
    <citation type="submission" date="2019-09" db="EMBL/GenBank/DDBJ databases">
        <title>Bird 10,000 Genomes (B10K) Project - Family phase.</title>
        <authorList>
            <person name="Zhang G."/>
        </authorList>
    </citation>
    <scope>NUCLEOTIDE SEQUENCE [LARGE SCALE GENOMIC DNA]</scope>
    <source>
        <strain evidence="11">B10K-DU-030-18</strain>
    </source>
</reference>
<dbReference type="Gene3D" id="3.90.1150.190">
    <property type="entry name" value="SLED domain"/>
    <property type="match status" value="1"/>
</dbReference>
<evidence type="ECO:0000259" key="10">
    <source>
        <dbReference type="SMART" id="SM00454"/>
    </source>
</evidence>
<keyword evidence="3" id="KW-0678">Repressor</keyword>
<feature type="compositionally biased region" description="Polar residues" evidence="9">
    <location>
        <begin position="12"/>
        <end position="21"/>
    </location>
</feature>
<dbReference type="InterPro" id="IPR021987">
    <property type="entry name" value="SLED"/>
</dbReference>
<evidence type="ECO:0000256" key="9">
    <source>
        <dbReference type="SAM" id="MobiDB-lite"/>
    </source>
</evidence>